<evidence type="ECO:0000313" key="1">
    <source>
        <dbReference type="EMBL" id="KAG0311026.1"/>
    </source>
</evidence>
<evidence type="ECO:0000313" key="2">
    <source>
        <dbReference type="Proteomes" id="UP000738325"/>
    </source>
</evidence>
<dbReference type="AlphaFoldDB" id="A0A9P6R618"/>
<dbReference type="Proteomes" id="UP000738325">
    <property type="component" value="Unassembled WGS sequence"/>
</dbReference>
<dbReference type="OrthoDB" id="10387563at2759"/>
<accession>A0A9P6R618</accession>
<proteinExistence type="predicted"/>
<comment type="caution">
    <text evidence="1">The sequence shown here is derived from an EMBL/GenBank/DDBJ whole genome shotgun (WGS) entry which is preliminary data.</text>
</comment>
<sequence length="156" mass="17291">MNTNVDNDNHKNFEDAAIDYEWTCRAFGMSSGGADELVNVVCVQCTIPASSGLFGWYRSIYDNDNSKLPDEPAVFYSSPATAAVAENMTAPPPPLEKRRNMLIECISKDAVFGERVKWVHRFVGTYPVGIGKTIQENGERDLLDVHFKAKLNLAST</sequence>
<name>A0A9P6R618_9FUNG</name>
<protein>
    <submittedName>
        <fullName evidence="1">Uncharacterized protein</fullName>
    </submittedName>
</protein>
<organism evidence="1 2">
    <name type="scientific">Dissophora globulifera</name>
    <dbReference type="NCBI Taxonomy" id="979702"/>
    <lineage>
        <taxon>Eukaryota</taxon>
        <taxon>Fungi</taxon>
        <taxon>Fungi incertae sedis</taxon>
        <taxon>Mucoromycota</taxon>
        <taxon>Mortierellomycotina</taxon>
        <taxon>Mortierellomycetes</taxon>
        <taxon>Mortierellales</taxon>
        <taxon>Mortierellaceae</taxon>
        <taxon>Dissophora</taxon>
    </lineage>
</organism>
<gene>
    <name evidence="1" type="ORF">BGZ99_010439</name>
</gene>
<reference evidence="1" key="1">
    <citation type="journal article" date="2020" name="Fungal Divers.">
        <title>Resolving the Mortierellaceae phylogeny through synthesis of multi-gene phylogenetics and phylogenomics.</title>
        <authorList>
            <person name="Vandepol N."/>
            <person name="Liber J."/>
            <person name="Desiro A."/>
            <person name="Na H."/>
            <person name="Kennedy M."/>
            <person name="Barry K."/>
            <person name="Grigoriev I.V."/>
            <person name="Miller A.N."/>
            <person name="O'Donnell K."/>
            <person name="Stajich J.E."/>
            <person name="Bonito G."/>
        </authorList>
    </citation>
    <scope>NUCLEOTIDE SEQUENCE</scope>
    <source>
        <strain evidence="1">REB-010B</strain>
    </source>
</reference>
<dbReference type="EMBL" id="JAAAIP010000980">
    <property type="protein sequence ID" value="KAG0311026.1"/>
    <property type="molecule type" value="Genomic_DNA"/>
</dbReference>
<keyword evidence="2" id="KW-1185">Reference proteome</keyword>